<evidence type="ECO:0000313" key="2">
    <source>
        <dbReference type="EMBL" id="AIY89261.1"/>
    </source>
</evidence>
<dbReference type="EMBL" id="CP009552">
    <property type="protein sequence ID" value="AIY89261.1"/>
    <property type="molecule type" value="Genomic_DNA"/>
</dbReference>
<name>A0A0A7GE72_GEOAI</name>
<reference evidence="2 3" key="1">
    <citation type="journal article" date="2015" name="Appl. Environ. Microbiol.">
        <title>The Geoglobus acetivorans genome: Fe(III) reduction, acetate utilization, autotrophic growth, and degradation of aromatic compounds in a hyperthermophilic archaeon.</title>
        <authorList>
            <person name="Mardanov A.V."/>
            <person name="Slododkina G.B."/>
            <person name="Slobodkin A.I."/>
            <person name="Beletsky A.V."/>
            <person name="Gavrilov S.N."/>
            <person name="Kublanov I.V."/>
            <person name="Bonch-Osmolovskaya E.A."/>
            <person name="Skryabin K.G."/>
            <person name="Ravin N.V."/>
        </authorList>
    </citation>
    <scope>NUCLEOTIDE SEQUENCE [LARGE SCALE GENOMIC DNA]</scope>
    <source>
        <strain evidence="2 3">SBH6</strain>
    </source>
</reference>
<accession>A0A0A7GE72</accession>
<dbReference type="AlphaFoldDB" id="A0A0A7GE72"/>
<dbReference type="Proteomes" id="UP000030624">
    <property type="component" value="Chromosome"/>
</dbReference>
<dbReference type="KEGG" id="gac:GACE_0204"/>
<organism evidence="2 3">
    <name type="scientific">Geoglobus acetivorans</name>
    <dbReference type="NCBI Taxonomy" id="565033"/>
    <lineage>
        <taxon>Archaea</taxon>
        <taxon>Methanobacteriati</taxon>
        <taxon>Methanobacteriota</taxon>
        <taxon>Archaeoglobi</taxon>
        <taxon>Archaeoglobales</taxon>
        <taxon>Archaeoglobaceae</taxon>
        <taxon>Geoglobus</taxon>
    </lineage>
</organism>
<dbReference type="GeneID" id="24796805"/>
<gene>
    <name evidence="2" type="ORF">GACE_0204</name>
</gene>
<proteinExistence type="predicted"/>
<feature type="region of interest" description="Disordered" evidence="1">
    <location>
        <begin position="21"/>
        <end position="46"/>
    </location>
</feature>
<sequence>MPYPVKFLKAAAELAFKYVDEDDNEPDSSPAVSVRSPEDPGTPILLTGREKNVETFVNYILAGYGEHKVSIDGRFGSVGFEGNGIVMDFM</sequence>
<dbReference type="RefSeq" id="WP_048090449.1">
    <property type="nucleotide sequence ID" value="NZ_CP009552.1"/>
</dbReference>
<evidence type="ECO:0000256" key="1">
    <source>
        <dbReference type="SAM" id="MobiDB-lite"/>
    </source>
</evidence>
<protein>
    <submittedName>
        <fullName evidence="2">Uncharacterized protein</fullName>
    </submittedName>
</protein>
<dbReference type="HOGENOM" id="CLU_2433720_0_0_2"/>
<dbReference type="STRING" id="565033.GACE_0204"/>
<evidence type="ECO:0000313" key="3">
    <source>
        <dbReference type="Proteomes" id="UP000030624"/>
    </source>
</evidence>